<feature type="non-terminal residue" evidence="1">
    <location>
        <position position="144"/>
    </location>
</feature>
<sequence>MVVKTEKGGKVMPYMFWDPTMILIIPALILTMIAQSRVQSAYQKYSRIRNMRGMTGAEAAMHILRRNGLNDVAVEMTPGKLSDHYDPRSRTVRLSPVIYQGNSIASIAVASHECGHALQHHLGYVPLSFRSAFFPVVNISSKAA</sequence>
<proteinExistence type="predicted"/>
<dbReference type="PANTHER" id="PTHR36434">
    <property type="entry name" value="MEMBRANE PROTEASE YUGP-RELATED"/>
    <property type="match status" value="1"/>
</dbReference>
<dbReference type="InterPro" id="IPR007395">
    <property type="entry name" value="Zn_peptidase_2"/>
</dbReference>
<comment type="caution">
    <text evidence="1">The sequence shown here is derived from an EMBL/GenBank/DDBJ whole genome shotgun (WGS) entry which is preliminary data.</text>
</comment>
<gene>
    <name evidence="1" type="ORF">ADUPG1_003749</name>
</gene>
<dbReference type="EMBL" id="BQXS01005265">
    <property type="protein sequence ID" value="GKT37811.1"/>
    <property type="molecule type" value="Genomic_DNA"/>
</dbReference>
<evidence type="ECO:0000313" key="1">
    <source>
        <dbReference type="EMBL" id="GKT37811.1"/>
    </source>
</evidence>
<protein>
    <submittedName>
        <fullName evidence="1">Neutral zinc metallopeptidase like protein</fullName>
    </submittedName>
</protein>
<evidence type="ECO:0000313" key="2">
    <source>
        <dbReference type="Proteomes" id="UP001057375"/>
    </source>
</evidence>
<reference evidence="1" key="1">
    <citation type="submission" date="2022-03" db="EMBL/GenBank/DDBJ databases">
        <title>Draft genome sequence of Aduncisulcus paluster, a free-living microaerophilic Fornicata.</title>
        <authorList>
            <person name="Yuyama I."/>
            <person name="Kume K."/>
            <person name="Tamura T."/>
            <person name="Inagaki Y."/>
            <person name="Hashimoto T."/>
        </authorList>
    </citation>
    <scope>NUCLEOTIDE SEQUENCE</scope>
    <source>
        <strain evidence="1">NY0171</strain>
    </source>
</reference>
<name>A0ABQ5KZH1_9EUKA</name>
<keyword evidence="2" id="KW-1185">Reference proteome</keyword>
<dbReference type="PANTHER" id="PTHR36434:SF1">
    <property type="entry name" value="MEMBRANE PROTEASE YUGP-RELATED"/>
    <property type="match status" value="1"/>
</dbReference>
<accession>A0ABQ5KZH1</accession>
<dbReference type="Pfam" id="PF04298">
    <property type="entry name" value="Zn_peptidase_2"/>
    <property type="match status" value="1"/>
</dbReference>
<organism evidence="1 2">
    <name type="scientific">Aduncisulcus paluster</name>
    <dbReference type="NCBI Taxonomy" id="2918883"/>
    <lineage>
        <taxon>Eukaryota</taxon>
        <taxon>Metamonada</taxon>
        <taxon>Carpediemonas-like organisms</taxon>
        <taxon>Aduncisulcus</taxon>
    </lineage>
</organism>
<dbReference type="Proteomes" id="UP001057375">
    <property type="component" value="Unassembled WGS sequence"/>
</dbReference>